<evidence type="ECO:0000256" key="7">
    <source>
        <dbReference type="RuleBase" id="RU003797"/>
    </source>
</evidence>
<dbReference type="InterPro" id="IPR025657">
    <property type="entry name" value="RadC_JAB"/>
</dbReference>
<gene>
    <name evidence="9" type="ORF">FLB61_10310</name>
</gene>
<dbReference type="PROSITE" id="PS01302">
    <property type="entry name" value="UPF0758"/>
    <property type="match status" value="1"/>
</dbReference>
<dbReference type="Pfam" id="PF04002">
    <property type="entry name" value="RadC"/>
    <property type="match status" value="1"/>
</dbReference>
<dbReference type="RefSeq" id="WP_221920075.1">
    <property type="nucleotide sequence ID" value="NZ_CP173660.1"/>
</dbReference>
<evidence type="ECO:0000256" key="2">
    <source>
        <dbReference type="ARBA" id="ARBA00022670"/>
    </source>
</evidence>
<keyword evidence="5" id="KW-0862">Zinc</keyword>
<keyword evidence="3" id="KW-0479">Metal-binding</keyword>
<dbReference type="InterPro" id="IPR001405">
    <property type="entry name" value="UPF0758"/>
</dbReference>
<name>A0ABS7L8Q7_9FIRM</name>
<dbReference type="PROSITE" id="PS50249">
    <property type="entry name" value="MPN"/>
    <property type="match status" value="1"/>
</dbReference>
<dbReference type="Gene3D" id="3.40.140.10">
    <property type="entry name" value="Cytidine Deaminase, domain 2"/>
    <property type="match status" value="1"/>
</dbReference>
<comment type="similarity">
    <text evidence="1 7">Belongs to the UPF0758 family.</text>
</comment>
<accession>A0ABS7L8Q7</accession>
<dbReference type="CDD" id="cd08071">
    <property type="entry name" value="MPN_DUF2466"/>
    <property type="match status" value="1"/>
</dbReference>
<evidence type="ECO:0000256" key="4">
    <source>
        <dbReference type="ARBA" id="ARBA00022801"/>
    </source>
</evidence>
<evidence type="ECO:0000259" key="8">
    <source>
        <dbReference type="PROSITE" id="PS50249"/>
    </source>
</evidence>
<comment type="caution">
    <text evidence="9">The sequence shown here is derived from an EMBL/GenBank/DDBJ whole genome shotgun (WGS) entry which is preliminary data.</text>
</comment>
<proteinExistence type="inferred from homology"/>
<dbReference type="PANTHER" id="PTHR30471:SF3">
    <property type="entry name" value="UPF0758 PROTEIN YEES-RELATED"/>
    <property type="match status" value="1"/>
</dbReference>
<keyword evidence="10" id="KW-1185">Reference proteome</keyword>
<protein>
    <submittedName>
        <fullName evidence="9">JAB domain-containing protein</fullName>
    </submittedName>
</protein>
<evidence type="ECO:0000256" key="1">
    <source>
        <dbReference type="ARBA" id="ARBA00010243"/>
    </source>
</evidence>
<keyword evidence="6" id="KW-0482">Metalloprotease</keyword>
<organism evidence="9 10">
    <name type="scientific">Sellimonas caecigallum</name>
    <dbReference type="NCBI Taxonomy" id="2592333"/>
    <lineage>
        <taxon>Bacteria</taxon>
        <taxon>Bacillati</taxon>
        <taxon>Bacillota</taxon>
        <taxon>Clostridia</taxon>
        <taxon>Lachnospirales</taxon>
        <taxon>Lachnospiraceae</taxon>
        <taxon>Sellimonas</taxon>
    </lineage>
</organism>
<dbReference type="InterPro" id="IPR037518">
    <property type="entry name" value="MPN"/>
</dbReference>
<keyword evidence="4" id="KW-0378">Hydrolase</keyword>
<reference evidence="9 10" key="1">
    <citation type="journal article" date="2020" name="New Microbes New Infect">
        <title>Sellimonas caecigallum sp. nov., description and genome sequence of a new member of the Sellimonas genus isolated from the cecum of feral chicken.</title>
        <authorList>
            <person name="Wongkuna S."/>
            <person name="Ghimire S."/>
            <person name="Antony L."/>
            <person name="Chankhamhaengdecha S."/>
            <person name="Janvilisri T."/>
            <person name="Scaria J."/>
        </authorList>
    </citation>
    <scope>NUCLEOTIDE SEQUENCE [LARGE SCALE GENOMIC DNA]</scope>
    <source>
        <strain evidence="9 10">SW451</strain>
    </source>
</reference>
<evidence type="ECO:0000256" key="6">
    <source>
        <dbReference type="ARBA" id="ARBA00023049"/>
    </source>
</evidence>
<dbReference type="InterPro" id="IPR046778">
    <property type="entry name" value="UPF0758_N"/>
</dbReference>
<dbReference type="InterPro" id="IPR020891">
    <property type="entry name" value="UPF0758_CS"/>
</dbReference>
<evidence type="ECO:0000313" key="9">
    <source>
        <dbReference type="EMBL" id="MBY0759473.1"/>
    </source>
</evidence>
<evidence type="ECO:0000313" key="10">
    <source>
        <dbReference type="Proteomes" id="UP000779049"/>
    </source>
</evidence>
<keyword evidence="2" id="KW-0645">Protease</keyword>
<dbReference type="Proteomes" id="UP000779049">
    <property type="component" value="Unassembled WGS sequence"/>
</dbReference>
<dbReference type="EMBL" id="VIRV01000016">
    <property type="protein sequence ID" value="MBY0759473.1"/>
    <property type="molecule type" value="Genomic_DNA"/>
</dbReference>
<dbReference type="NCBIfam" id="TIGR00608">
    <property type="entry name" value="radc"/>
    <property type="match status" value="1"/>
</dbReference>
<evidence type="ECO:0000256" key="5">
    <source>
        <dbReference type="ARBA" id="ARBA00022833"/>
    </source>
</evidence>
<dbReference type="InterPro" id="IPR010994">
    <property type="entry name" value="RuvA_2-like"/>
</dbReference>
<dbReference type="PANTHER" id="PTHR30471">
    <property type="entry name" value="DNA REPAIR PROTEIN RADC"/>
    <property type="match status" value="1"/>
</dbReference>
<feature type="domain" description="MPN" evidence="8">
    <location>
        <begin position="107"/>
        <end position="229"/>
    </location>
</feature>
<dbReference type="SUPFAM" id="SSF47781">
    <property type="entry name" value="RuvA domain 2-like"/>
    <property type="match status" value="1"/>
</dbReference>
<dbReference type="Pfam" id="PF20582">
    <property type="entry name" value="UPF0758_N"/>
    <property type="match status" value="1"/>
</dbReference>
<evidence type="ECO:0000256" key="3">
    <source>
        <dbReference type="ARBA" id="ARBA00022723"/>
    </source>
</evidence>
<dbReference type="NCBIfam" id="NF000642">
    <property type="entry name" value="PRK00024.1"/>
    <property type="match status" value="1"/>
</dbReference>
<sequence>MSNTIKNLLEEERPYEKCGRFGAERLTDTELLAVMLRSGIKGKNALETAKRILYPDGGKGGLSRLPAYSKEALMKIPGIGEVKAVQIMCLCEMARRMAKEKAKEPLCFDKPETIAAYYMEDMRHLKQEELMLLMLNTKARLLGETKISKGTVNMSVISPRELFIEALQKNAVMIILLHNHPSGDPNPSREDILVTKKIAKAGELIGITLLDHIIIGDKTYVSLAEQGWI</sequence>